<accession>A0A4Y2LU38</accession>
<proteinExistence type="predicted"/>
<protein>
    <submittedName>
        <fullName evidence="1">Uncharacterized protein</fullName>
    </submittedName>
</protein>
<dbReference type="AlphaFoldDB" id="A0A4Y2LU38"/>
<reference evidence="1 2" key="1">
    <citation type="journal article" date="2019" name="Sci. Rep.">
        <title>Orb-weaving spider Araneus ventricosus genome elucidates the spidroin gene catalogue.</title>
        <authorList>
            <person name="Kono N."/>
            <person name="Nakamura H."/>
            <person name="Ohtoshi R."/>
            <person name="Moran D.A.P."/>
            <person name="Shinohara A."/>
            <person name="Yoshida Y."/>
            <person name="Fujiwara M."/>
            <person name="Mori M."/>
            <person name="Tomita M."/>
            <person name="Arakawa K."/>
        </authorList>
    </citation>
    <scope>NUCLEOTIDE SEQUENCE [LARGE SCALE GENOMIC DNA]</scope>
</reference>
<dbReference type="Proteomes" id="UP000499080">
    <property type="component" value="Unassembled WGS sequence"/>
</dbReference>
<keyword evidence="2" id="KW-1185">Reference proteome</keyword>
<gene>
    <name evidence="1" type="ORF">AVEN_1396_1</name>
</gene>
<evidence type="ECO:0000313" key="2">
    <source>
        <dbReference type="Proteomes" id="UP000499080"/>
    </source>
</evidence>
<dbReference type="EMBL" id="BGPR01006327">
    <property type="protein sequence ID" value="GBN18009.1"/>
    <property type="molecule type" value="Genomic_DNA"/>
</dbReference>
<sequence>MKLVTEASQKGVDSYSRDGFIRTTLLAKSSMPSFSSKSYFKIPKETEGKLTRYREISKIDHSKHLIEEYDEIYEEDLTNNEEAENRFVNEDLSQNLVDEEGGSASLNGDLGHNVYIKLPEGVNVKKGKVLRLKAEFVAAALASAELVSISRLAAELNKNEMTIGKLYLDNQGQLNRVIIMKIVNVLSI</sequence>
<organism evidence="1 2">
    <name type="scientific">Araneus ventricosus</name>
    <name type="common">Orbweaver spider</name>
    <name type="synonym">Epeira ventricosa</name>
    <dbReference type="NCBI Taxonomy" id="182803"/>
    <lineage>
        <taxon>Eukaryota</taxon>
        <taxon>Metazoa</taxon>
        <taxon>Ecdysozoa</taxon>
        <taxon>Arthropoda</taxon>
        <taxon>Chelicerata</taxon>
        <taxon>Arachnida</taxon>
        <taxon>Araneae</taxon>
        <taxon>Araneomorphae</taxon>
        <taxon>Entelegynae</taxon>
        <taxon>Araneoidea</taxon>
        <taxon>Araneidae</taxon>
        <taxon>Araneus</taxon>
    </lineage>
</organism>
<comment type="caution">
    <text evidence="1">The sequence shown here is derived from an EMBL/GenBank/DDBJ whole genome shotgun (WGS) entry which is preliminary data.</text>
</comment>
<name>A0A4Y2LU38_ARAVE</name>
<evidence type="ECO:0000313" key="1">
    <source>
        <dbReference type="EMBL" id="GBN18009.1"/>
    </source>
</evidence>